<dbReference type="GO" id="GO:0006508">
    <property type="term" value="P:proteolysis"/>
    <property type="evidence" value="ECO:0007669"/>
    <property type="project" value="UniProtKB-KW"/>
</dbReference>
<name>A0A2C5WUN2_9PEZI</name>
<evidence type="ECO:0000256" key="1">
    <source>
        <dbReference type="ARBA" id="ARBA00006641"/>
    </source>
</evidence>
<dbReference type="SUPFAM" id="SSF53182">
    <property type="entry name" value="Pyrrolidone carboxyl peptidase (pyroglutamate aminopeptidase)"/>
    <property type="match status" value="1"/>
</dbReference>
<comment type="caution">
    <text evidence="6">The sequence shown here is derived from an EMBL/GenBank/DDBJ whole genome shotgun (WGS) entry which is preliminary data.</text>
</comment>
<dbReference type="InterPro" id="IPR036440">
    <property type="entry name" value="Peptidase_C15-like_sf"/>
</dbReference>
<evidence type="ECO:0000256" key="4">
    <source>
        <dbReference type="ARBA" id="ARBA00022807"/>
    </source>
</evidence>
<evidence type="ECO:0000256" key="3">
    <source>
        <dbReference type="ARBA" id="ARBA00022801"/>
    </source>
</evidence>
<sequence length="307" mass="34339">MAPGLEDEQQRPRELTVLVTGFAPFRGFPKNPAWEIADSLPEYLPSPQPNPSCDAKGDGDGGCLSSIDFPHVRIVVYHEPIPVNYSQVRSIVPNLWDTQKRGEHYDFGIHIGMVSSEIMYKLEACAHRDGYVKEDDDGQSPPKEPREDWANLPPVLNTDVDVADVAAKWKANCPTHTKTVVSHDPGRFLCDYIYYSSLAELANRKEERRVVFMHVPDNFNDEAVAYGTTRCRYRCPSLTISNNNIIPPPIFIMCRPAACGTCHKTTWWGCGSHIGLVMDTIPDSLRCTCTPTVSFNGKEYPPKAQTP</sequence>
<organism evidence="6 7">
    <name type="scientific">Ceratocystis fimbriata CBS 114723</name>
    <dbReference type="NCBI Taxonomy" id="1035309"/>
    <lineage>
        <taxon>Eukaryota</taxon>
        <taxon>Fungi</taxon>
        <taxon>Dikarya</taxon>
        <taxon>Ascomycota</taxon>
        <taxon>Pezizomycotina</taxon>
        <taxon>Sordariomycetes</taxon>
        <taxon>Hypocreomycetidae</taxon>
        <taxon>Microascales</taxon>
        <taxon>Ceratocystidaceae</taxon>
        <taxon>Ceratocystis</taxon>
    </lineage>
</organism>
<protein>
    <recommendedName>
        <fullName evidence="8">Pyroglutamyl-peptidase 1</fullName>
    </recommendedName>
</protein>
<dbReference type="Proteomes" id="UP000222788">
    <property type="component" value="Unassembled WGS sequence"/>
</dbReference>
<keyword evidence="7" id="KW-1185">Reference proteome</keyword>
<proteinExistence type="inferred from homology"/>
<reference evidence="6 7" key="2">
    <citation type="journal article" date="2013" name="IMA Fungus">
        <title>IMA Genome-F 1: Ceratocystis fimbriata: Draft nuclear genome sequence for the plant pathogen, Ceratocystis fimbriata.</title>
        <authorList>
            <person name="Wilken P.M."/>
            <person name="Steenkamp E.T."/>
            <person name="Wingfield M.J."/>
            <person name="de Beer Z.W."/>
            <person name="Wingfield B.D."/>
        </authorList>
    </citation>
    <scope>NUCLEOTIDE SEQUENCE [LARGE SCALE GENOMIC DNA]</scope>
    <source>
        <strain evidence="6 7">CBS 114723</strain>
    </source>
</reference>
<evidence type="ECO:0000256" key="2">
    <source>
        <dbReference type="ARBA" id="ARBA00022670"/>
    </source>
</evidence>
<evidence type="ECO:0000256" key="5">
    <source>
        <dbReference type="SAM" id="MobiDB-lite"/>
    </source>
</evidence>
<dbReference type="PANTHER" id="PTHR23402">
    <property type="entry name" value="PROTEASE FAMILY C15 PYROGLUTAMYL-PEPTIDASE I-RELATED"/>
    <property type="match status" value="1"/>
</dbReference>
<dbReference type="STRING" id="1035309.A0A2C5WUN2"/>
<dbReference type="Gene3D" id="3.40.630.20">
    <property type="entry name" value="Peptidase C15, pyroglutamyl peptidase I-like"/>
    <property type="match status" value="1"/>
</dbReference>
<gene>
    <name evidence="6" type="ORF">CFIMG_006943RA</name>
</gene>
<dbReference type="AlphaFoldDB" id="A0A2C5WUN2"/>
<keyword evidence="4" id="KW-0788">Thiol protease</keyword>
<evidence type="ECO:0000313" key="7">
    <source>
        <dbReference type="Proteomes" id="UP000222788"/>
    </source>
</evidence>
<dbReference type="OrthoDB" id="407146at2759"/>
<accession>A0A2C5WUN2</accession>
<keyword evidence="3" id="KW-0378">Hydrolase</keyword>
<dbReference type="PANTHER" id="PTHR23402:SF1">
    <property type="entry name" value="PYROGLUTAMYL-PEPTIDASE I"/>
    <property type="match status" value="1"/>
</dbReference>
<dbReference type="GO" id="GO:0008234">
    <property type="term" value="F:cysteine-type peptidase activity"/>
    <property type="evidence" value="ECO:0007669"/>
    <property type="project" value="UniProtKB-KW"/>
</dbReference>
<comment type="similarity">
    <text evidence="1">Belongs to the peptidase C15 family.</text>
</comment>
<dbReference type="InterPro" id="IPR016125">
    <property type="entry name" value="Peptidase_C15-like"/>
</dbReference>
<feature type="region of interest" description="Disordered" evidence="5">
    <location>
        <begin position="131"/>
        <end position="151"/>
    </location>
</feature>
<evidence type="ECO:0000313" key="6">
    <source>
        <dbReference type="EMBL" id="PHH49442.1"/>
    </source>
</evidence>
<reference evidence="6 7" key="1">
    <citation type="journal article" date="2013" name="Fungal Biol.">
        <title>Analysis of microsatellite markers in the genome of the plant pathogen Ceratocystis fimbriata.</title>
        <authorList>
            <person name="Simpson M.C."/>
            <person name="Wilken P.M."/>
            <person name="Coetzee M.P."/>
            <person name="Wingfield M.J."/>
            <person name="Wingfield B.D."/>
        </authorList>
    </citation>
    <scope>NUCLEOTIDE SEQUENCE [LARGE SCALE GENOMIC DNA]</scope>
    <source>
        <strain evidence="6 7">CBS 114723</strain>
    </source>
</reference>
<keyword evidence="2" id="KW-0645">Protease</keyword>
<dbReference type="EMBL" id="APWK03000203">
    <property type="protein sequence ID" value="PHH49442.1"/>
    <property type="molecule type" value="Genomic_DNA"/>
</dbReference>
<evidence type="ECO:0008006" key="8">
    <source>
        <dbReference type="Google" id="ProtNLM"/>
    </source>
</evidence>